<sequence length="424" mass="47167">MPPIDILILSNGPGEVSTWVRPVVKALRQQLGNDRTSVRISVILSPCTHAMGTEAAIARSYPEVDRVQSPEHFLSFLLWGKTAENWDWHQKGVVLFLGGDQFFSLFIGKRLGYRTVIYAEWEARWYRWIDHFAVMNASVKAKIPAPYQDKMTVIGDLMEDIKSKSSPAPLLNNTSDALIALLPGSKPWKLDQGVPLCLAIAELIQAKRPHTRFIIPVAPTLNLETLAAFANREKNPIINQTGWVGACLITSDGNTPYLKTDGGLKIELISQFPAHDILSQCHLALTTVGANTAELAALSIPMIVLLPTQRLDAMRTWDGVPGILANLPGVGSVFAKMINLMVMRKKRLYAWPNIWAKEEIVPELLGELQAEQVAQIVLNWLENPAELERIRERLKSVRGQAGAAWKMAQIIDEQISRELLPDPS</sequence>
<dbReference type="GO" id="GO:0005543">
    <property type="term" value="F:phospholipid binding"/>
    <property type="evidence" value="ECO:0007669"/>
    <property type="project" value="TreeGrafter"/>
</dbReference>
<dbReference type="InterPro" id="IPR003835">
    <property type="entry name" value="Glyco_trans_19"/>
</dbReference>
<gene>
    <name evidence="1" type="ordered locus">Cyan7822_5412</name>
</gene>
<dbReference type="Proteomes" id="UP000008206">
    <property type="component" value="Chromosome"/>
</dbReference>
<dbReference type="AlphaFoldDB" id="E0U884"/>
<name>E0U884_GLOV7</name>
<reference evidence="2" key="1">
    <citation type="journal article" date="2011" name="MBio">
        <title>Novel metabolic attributes of the genus Cyanothece, comprising a group of unicellular nitrogen-fixing Cyanobacteria.</title>
        <authorList>
            <person name="Bandyopadhyay A."/>
            <person name="Elvitigala T."/>
            <person name="Welsh E."/>
            <person name="Stockel J."/>
            <person name="Liberton M."/>
            <person name="Min H."/>
            <person name="Sherman L.A."/>
            <person name="Pakrasi H.B."/>
        </authorList>
    </citation>
    <scope>NUCLEOTIDE SEQUENCE [LARGE SCALE GENOMIC DNA]</scope>
    <source>
        <strain evidence="2">PCC 7822</strain>
    </source>
</reference>
<protein>
    <submittedName>
        <fullName evidence="1">Putative lipid-A-disaccharide synthase</fullName>
    </submittedName>
</protein>
<dbReference type="HOGENOM" id="CLU_023761_0_0_3"/>
<dbReference type="EMBL" id="CP002198">
    <property type="protein sequence ID" value="ADN17289.1"/>
    <property type="molecule type" value="Genomic_DNA"/>
</dbReference>
<dbReference type="GO" id="GO:0009245">
    <property type="term" value="P:lipid A biosynthetic process"/>
    <property type="evidence" value="ECO:0007669"/>
    <property type="project" value="InterPro"/>
</dbReference>
<dbReference type="eggNOG" id="COG0763">
    <property type="taxonomic scope" value="Bacteria"/>
</dbReference>
<proteinExistence type="predicted"/>
<dbReference type="PANTHER" id="PTHR30372:SF6">
    <property type="entry name" value="LIPID-A-DISACCHARIDE SYNTHASE"/>
    <property type="match status" value="1"/>
</dbReference>
<keyword evidence="2" id="KW-1185">Reference proteome</keyword>
<evidence type="ECO:0000313" key="2">
    <source>
        <dbReference type="Proteomes" id="UP000008206"/>
    </source>
</evidence>
<evidence type="ECO:0000313" key="1">
    <source>
        <dbReference type="EMBL" id="ADN17289.1"/>
    </source>
</evidence>
<dbReference type="OrthoDB" id="502628at2"/>
<dbReference type="GO" id="GO:0008915">
    <property type="term" value="F:lipid-A-disaccharide synthase activity"/>
    <property type="evidence" value="ECO:0007669"/>
    <property type="project" value="InterPro"/>
</dbReference>
<dbReference type="SUPFAM" id="SSF53756">
    <property type="entry name" value="UDP-Glycosyltransferase/glycogen phosphorylase"/>
    <property type="match status" value="1"/>
</dbReference>
<dbReference type="KEGG" id="cyj:Cyan7822_5412"/>
<accession>E0U884</accession>
<dbReference type="PANTHER" id="PTHR30372">
    <property type="entry name" value="LIPID-A-DISACCHARIDE SYNTHASE"/>
    <property type="match status" value="1"/>
</dbReference>
<dbReference type="GO" id="GO:0016020">
    <property type="term" value="C:membrane"/>
    <property type="evidence" value="ECO:0007669"/>
    <property type="project" value="GOC"/>
</dbReference>
<dbReference type="STRING" id="497965.Cyan7822_5412"/>
<dbReference type="RefSeq" id="WP_013325327.1">
    <property type="nucleotide sequence ID" value="NC_014501.1"/>
</dbReference>
<organism evidence="1 2">
    <name type="scientific">Gloeothece verrucosa (strain PCC 7822)</name>
    <name type="common">Cyanothece sp. (strain PCC 7822)</name>
    <dbReference type="NCBI Taxonomy" id="497965"/>
    <lineage>
        <taxon>Bacteria</taxon>
        <taxon>Bacillati</taxon>
        <taxon>Cyanobacteriota</taxon>
        <taxon>Cyanophyceae</taxon>
        <taxon>Oscillatoriophycideae</taxon>
        <taxon>Chroococcales</taxon>
        <taxon>Aphanothecaceae</taxon>
        <taxon>Gloeothece</taxon>
        <taxon>Gloeothece verrucosa</taxon>
    </lineage>
</organism>